<reference evidence="1" key="1">
    <citation type="journal article" date="2023" name="bioRxiv">
        <title>Improved chromosome-level genome assembly for marigold (Tagetes erecta).</title>
        <authorList>
            <person name="Jiang F."/>
            <person name="Yuan L."/>
            <person name="Wang S."/>
            <person name="Wang H."/>
            <person name="Xu D."/>
            <person name="Wang A."/>
            <person name="Fan W."/>
        </authorList>
    </citation>
    <scope>NUCLEOTIDE SEQUENCE</scope>
    <source>
        <strain evidence="1">WSJ</strain>
        <tissue evidence="1">Leaf</tissue>
    </source>
</reference>
<sequence>MVVAGGHGCCVDGVRKLKWRDVGCLVAVVFDNGTSTIRVVVLASEDEEDDIDGGLMIPQSTFTNIYTPYAQIIYAT</sequence>
<dbReference type="Proteomes" id="UP001229421">
    <property type="component" value="Unassembled WGS sequence"/>
</dbReference>
<evidence type="ECO:0000313" key="1">
    <source>
        <dbReference type="EMBL" id="KAK1423041.1"/>
    </source>
</evidence>
<proteinExistence type="predicted"/>
<evidence type="ECO:0000313" key="2">
    <source>
        <dbReference type="Proteomes" id="UP001229421"/>
    </source>
</evidence>
<gene>
    <name evidence="1" type="ORF">QVD17_18335</name>
</gene>
<comment type="caution">
    <text evidence="1">The sequence shown here is derived from an EMBL/GenBank/DDBJ whole genome shotgun (WGS) entry which is preliminary data.</text>
</comment>
<organism evidence="1 2">
    <name type="scientific">Tagetes erecta</name>
    <name type="common">African marigold</name>
    <dbReference type="NCBI Taxonomy" id="13708"/>
    <lineage>
        <taxon>Eukaryota</taxon>
        <taxon>Viridiplantae</taxon>
        <taxon>Streptophyta</taxon>
        <taxon>Embryophyta</taxon>
        <taxon>Tracheophyta</taxon>
        <taxon>Spermatophyta</taxon>
        <taxon>Magnoliopsida</taxon>
        <taxon>eudicotyledons</taxon>
        <taxon>Gunneridae</taxon>
        <taxon>Pentapetalae</taxon>
        <taxon>asterids</taxon>
        <taxon>campanulids</taxon>
        <taxon>Asterales</taxon>
        <taxon>Asteraceae</taxon>
        <taxon>Asteroideae</taxon>
        <taxon>Heliantheae alliance</taxon>
        <taxon>Tageteae</taxon>
        <taxon>Tagetes</taxon>
    </lineage>
</organism>
<name>A0AAD8KKY5_TARER</name>
<accession>A0AAD8KKY5</accession>
<protein>
    <submittedName>
        <fullName evidence="1">Uncharacterized protein</fullName>
    </submittedName>
</protein>
<dbReference type="EMBL" id="JAUHHV010000005">
    <property type="protein sequence ID" value="KAK1423041.1"/>
    <property type="molecule type" value="Genomic_DNA"/>
</dbReference>
<keyword evidence="2" id="KW-1185">Reference proteome</keyword>
<dbReference type="AlphaFoldDB" id="A0AAD8KKY5"/>